<keyword evidence="1" id="KW-1133">Transmembrane helix</keyword>
<accession>X1JN11</accession>
<proteinExistence type="predicted"/>
<keyword evidence="1" id="KW-0812">Transmembrane</keyword>
<evidence type="ECO:0000313" key="2">
    <source>
        <dbReference type="EMBL" id="GAH79654.1"/>
    </source>
</evidence>
<dbReference type="EMBL" id="BARU01039305">
    <property type="protein sequence ID" value="GAH79654.1"/>
    <property type="molecule type" value="Genomic_DNA"/>
</dbReference>
<name>X1JN11_9ZZZZ</name>
<evidence type="ECO:0000256" key="1">
    <source>
        <dbReference type="SAM" id="Phobius"/>
    </source>
</evidence>
<sequence length="145" mass="15929">GLFFGDEKVPPVEGVKVNDWFKLMITCSNKTERAMRMKLVFTIIKPDASIISDTVEEAWPYTGGGKEHRFVEPTLDAYDVDIVGDWNLSLQLMAGDTVLDTYEGLILSGVVPAPPGILDTLGMILPLLVMGLMVGIIAPMTREMK</sequence>
<comment type="caution">
    <text evidence="2">The sequence shown here is derived from an EMBL/GenBank/DDBJ whole genome shotgun (WGS) entry which is preliminary data.</text>
</comment>
<protein>
    <submittedName>
        <fullName evidence="2">Uncharacterized protein</fullName>
    </submittedName>
</protein>
<keyword evidence="1" id="KW-0472">Membrane</keyword>
<gene>
    <name evidence="2" type="ORF">S03H2_60943</name>
</gene>
<organism evidence="2">
    <name type="scientific">marine sediment metagenome</name>
    <dbReference type="NCBI Taxonomy" id="412755"/>
    <lineage>
        <taxon>unclassified sequences</taxon>
        <taxon>metagenomes</taxon>
        <taxon>ecological metagenomes</taxon>
    </lineage>
</organism>
<reference evidence="2" key="1">
    <citation type="journal article" date="2014" name="Front. Microbiol.">
        <title>High frequency of phylogenetically diverse reductive dehalogenase-homologous genes in deep subseafloor sedimentary metagenomes.</title>
        <authorList>
            <person name="Kawai M."/>
            <person name="Futagami T."/>
            <person name="Toyoda A."/>
            <person name="Takaki Y."/>
            <person name="Nishi S."/>
            <person name="Hori S."/>
            <person name="Arai W."/>
            <person name="Tsubouchi T."/>
            <person name="Morono Y."/>
            <person name="Uchiyama I."/>
            <person name="Ito T."/>
            <person name="Fujiyama A."/>
            <person name="Inagaki F."/>
            <person name="Takami H."/>
        </authorList>
    </citation>
    <scope>NUCLEOTIDE SEQUENCE</scope>
    <source>
        <strain evidence="2">Expedition CK06-06</strain>
    </source>
</reference>
<feature type="non-terminal residue" evidence="2">
    <location>
        <position position="1"/>
    </location>
</feature>
<feature type="transmembrane region" description="Helical" evidence="1">
    <location>
        <begin position="121"/>
        <end position="140"/>
    </location>
</feature>
<dbReference type="AlphaFoldDB" id="X1JN11"/>